<reference evidence="1 2" key="1">
    <citation type="submission" date="2015-12" db="EMBL/GenBank/DDBJ databases">
        <title>Dictyostelia acquired genes for synthesis and detection of signals that induce cell-type specialization by lateral gene transfer from prokaryotes.</title>
        <authorList>
            <person name="Gloeckner G."/>
            <person name="Schaap P."/>
        </authorList>
    </citation>
    <scope>NUCLEOTIDE SEQUENCE [LARGE SCALE GENOMIC DNA]</scope>
    <source>
        <strain evidence="1 2">TK</strain>
    </source>
</reference>
<dbReference type="InParanoid" id="A0A151Z652"/>
<protein>
    <submittedName>
        <fullName evidence="1">Uncharacterized protein</fullName>
    </submittedName>
</protein>
<dbReference type="Proteomes" id="UP000076078">
    <property type="component" value="Unassembled WGS sequence"/>
</dbReference>
<dbReference type="EMBL" id="LODT01000041">
    <property type="protein sequence ID" value="KYQ89284.1"/>
    <property type="molecule type" value="Genomic_DNA"/>
</dbReference>
<accession>A0A151Z652</accession>
<proteinExistence type="predicted"/>
<evidence type="ECO:0000313" key="1">
    <source>
        <dbReference type="EMBL" id="KYQ89284.1"/>
    </source>
</evidence>
<comment type="caution">
    <text evidence="1">The sequence shown here is derived from an EMBL/GenBank/DDBJ whole genome shotgun (WGS) entry which is preliminary data.</text>
</comment>
<sequence length="166" mass="19142">MEDSSFVFVNNGSNYSSPNHSMSSQEWTFINDLLSPLLSPSSGYQLSISDPLSFKEWLEEEEIMLEDGTLSPEYYVEEDLELNIEQEIFNDVMSNSSKKREKSSLIRTPEFLTSFRRFNENMSKIAKDISNQCIQSSRNTAIKMKSISNGIREESYNYTYYCVVGI</sequence>
<gene>
    <name evidence="1" type="ORF">DLAC_09944</name>
</gene>
<evidence type="ECO:0000313" key="2">
    <source>
        <dbReference type="Proteomes" id="UP000076078"/>
    </source>
</evidence>
<dbReference type="AlphaFoldDB" id="A0A151Z652"/>
<name>A0A151Z652_TIELA</name>
<keyword evidence="2" id="KW-1185">Reference proteome</keyword>
<organism evidence="1 2">
    <name type="scientific">Tieghemostelium lacteum</name>
    <name type="common">Slime mold</name>
    <name type="synonym">Dictyostelium lacteum</name>
    <dbReference type="NCBI Taxonomy" id="361077"/>
    <lineage>
        <taxon>Eukaryota</taxon>
        <taxon>Amoebozoa</taxon>
        <taxon>Evosea</taxon>
        <taxon>Eumycetozoa</taxon>
        <taxon>Dictyostelia</taxon>
        <taxon>Dictyosteliales</taxon>
        <taxon>Raperosteliaceae</taxon>
        <taxon>Tieghemostelium</taxon>
    </lineage>
</organism>